<accession>A0A329MLR6</accession>
<sequence>MFCERIEFAKGRGVPLIDDLIGLPYPYNAGESYDDVKKQLIGKLTGLKPGITQLTTHPSYVSEELIAVTPHYRKREMEYALLIDPDIKRLLETEGIRLASWKMVRDGFYKN</sequence>
<keyword evidence="2" id="KW-1185">Reference proteome</keyword>
<dbReference type="EMBL" id="QMFB01000008">
    <property type="protein sequence ID" value="RAV20508.1"/>
    <property type="molecule type" value="Genomic_DNA"/>
</dbReference>
<dbReference type="AlphaFoldDB" id="A0A329MLR6"/>
<evidence type="ECO:0000313" key="2">
    <source>
        <dbReference type="Proteomes" id="UP000250369"/>
    </source>
</evidence>
<name>A0A329MLR6_9BACL</name>
<gene>
    <name evidence="1" type="ORF">DQG23_16250</name>
</gene>
<dbReference type="Proteomes" id="UP000250369">
    <property type="component" value="Unassembled WGS sequence"/>
</dbReference>
<proteinExistence type="predicted"/>
<dbReference type="Gene3D" id="3.20.20.370">
    <property type="entry name" value="Glycoside hydrolase/deacetylase"/>
    <property type="match status" value="1"/>
</dbReference>
<dbReference type="SUPFAM" id="SSF88713">
    <property type="entry name" value="Glycoside hydrolase/deacetylase"/>
    <property type="match status" value="1"/>
</dbReference>
<organism evidence="1 2">
    <name type="scientific">Paenibacillus contaminans</name>
    <dbReference type="NCBI Taxonomy" id="450362"/>
    <lineage>
        <taxon>Bacteria</taxon>
        <taxon>Bacillati</taxon>
        <taxon>Bacillota</taxon>
        <taxon>Bacilli</taxon>
        <taxon>Bacillales</taxon>
        <taxon>Paenibacillaceae</taxon>
        <taxon>Paenibacillus</taxon>
    </lineage>
</organism>
<reference evidence="1 2" key="1">
    <citation type="journal article" date="2009" name="Int. J. Syst. Evol. Microbiol.">
        <title>Paenibacillus contaminans sp. nov., isolated from a contaminated laboratory plate.</title>
        <authorList>
            <person name="Chou J.H."/>
            <person name="Lee J.H."/>
            <person name="Lin M.C."/>
            <person name="Chang P.S."/>
            <person name="Arun A.B."/>
            <person name="Young C.C."/>
            <person name="Chen W.M."/>
        </authorList>
    </citation>
    <scope>NUCLEOTIDE SEQUENCE [LARGE SCALE GENOMIC DNA]</scope>
    <source>
        <strain evidence="1 2">CKOBP-6</strain>
    </source>
</reference>
<dbReference type="InterPro" id="IPR011330">
    <property type="entry name" value="Glyco_hydro/deAcase_b/a-brl"/>
</dbReference>
<evidence type="ECO:0000313" key="1">
    <source>
        <dbReference type="EMBL" id="RAV20508.1"/>
    </source>
</evidence>
<protein>
    <submittedName>
        <fullName evidence="1">Uncharacterized protein</fullName>
    </submittedName>
</protein>
<comment type="caution">
    <text evidence="1">The sequence shown here is derived from an EMBL/GenBank/DDBJ whole genome shotgun (WGS) entry which is preliminary data.</text>
</comment>
<dbReference type="GO" id="GO:0005975">
    <property type="term" value="P:carbohydrate metabolic process"/>
    <property type="evidence" value="ECO:0007669"/>
    <property type="project" value="InterPro"/>
</dbReference>